<keyword evidence="1" id="KW-0732">Signal</keyword>
<dbReference type="InterPro" id="IPR041183">
    <property type="entry name" value="Cyclophilin-like"/>
</dbReference>
<feature type="domain" description="Cyclophilin-like" evidence="2">
    <location>
        <begin position="48"/>
        <end position="154"/>
    </location>
</feature>
<feature type="chain" id="PRO_5034309136" description="Cyclophilin-like domain-containing protein" evidence="1">
    <location>
        <begin position="29"/>
        <end position="159"/>
    </location>
</feature>
<dbReference type="AlphaFoldDB" id="A0A8I1Y671"/>
<dbReference type="Proteomes" id="UP000673383">
    <property type="component" value="Unassembled WGS sequence"/>
</dbReference>
<accession>A0A8I1Y671</accession>
<proteinExistence type="predicted"/>
<evidence type="ECO:0000313" key="3">
    <source>
        <dbReference type="EMBL" id="MBP1294148.1"/>
    </source>
</evidence>
<dbReference type="EMBL" id="JAFICZ010000001">
    <property type="protein sequence ID" value="MBP1294148.1"/>
    <property type="molecule type" value="Genomic_DNA"/>
</dbReference>
<evidence type="ECO:0000259" key="2">
    <source>
        <dbReference type="Pfam" id="PF18050"/>
    </source>
</evidence>
<name>A0A8I1Y671_BRAEL</name>
<dbReference type="InterPro" id="IPR029000">
    <property type="entry name" value="Cyclophilin-like_dom_sf"/>
</dbReference>
<reference evidence="3" key="1">
    <citation type="submission" date="2021-02" db="EMBL/GenBank/DDBJ databases">
        <title>Genomic Encyclopedia of Type Strains, Phase IV (KMG-V): Genome sequencing to study the core and pangenomes of soil and plant-associated prokaryotes.</title>
        <authorList>
            <person name="Whitman W."/>
        </authorList>
    </citation>
    <scope>NUCLEOTIDE SEQUENCE</scope>
    <source>
        <strain evidence="3">USDA 406</strain>
    </source>
</reference>
<feature type="signal peptide" evidence="1">
    <location>
        <begin position="1"/>
        <end position="28"/>
    </location>
</feature>
<organism evidence="3 4">
    <name type="scientific">Bradyrhizobium elkanii</name>
    <dbReference type="NCBI Taxonomy" id="29448"/>
    <lineage>
        <taxon>Bacteria</taxon>
        <taxon>Pseudomonadati</taxon>
        <taxon>Pseudomonadota</taxon>
        <taxon>Alphaproteobacteria</taxon>
        <taxon>Hyphomicrobiales</taxon>
        <taxon>Nitrobacteraceae</taxon>
        <taxon>Bradyrhizobium</taxon>
    </lineage>
</organism>
<dbReference type="RefSeq" id="WP_370191569.1">
    <property type="nucleotide sequence ID" value="NZ_JAFICZ010000001.1"/>
</dbReference>
<protein>
    <recommendedName>
        <fullName evidence="2">Cyclophilin-like domain-containing protein</fullName>
    </recommendedName>
</protein>
<dbReference type="Pfam" id="PF18050">
    <property type="entry name" value="Cyclophil_like2"/>
    <property type="match status" value="1"/>
</dbReference>
<sequence length="159" mass="17495">MKPTIETGLSRRRLVFAMIFLMPQAAFAETPDGAQPGGAAIMRIRCSFADQTFTVTLEGNSSAREFASMLPLDLAIEDYSTNEKIAYLPRKLGEENGGPFSNEAPGDLCYYAPWGNLAFFHGGYNYSSGLIRLGRLDDGPRPLLKRGKFSLRIEQLPPA</sequence>
<gene>
    <name evidence="3" type="ORF">JOH49_003901</name>
</gene>
<evidence type="ECO:0000313" key="4">
    <source>
        <dbReference type="Proteomes" id="UP000673383"/>
    </source>
</evidence>
<dbReference type="Gene3D" id="2.40.100.20">
    <property type="match status" value="1"/>
</dbReference>
<dbReference type="SUPFAM" id="SSF50891">
    <property type="entry name" value="Cyclophilin-like"/>
    <property type="match status" value="1"/>
</dbReference>
<comment type="caution">
    <text evidence="3">The sequence shown here is derived from an EMBL/GenBank/DDBJ whole genome shotgun (WGS) entry which is preliminary data.</text>
</comment>
<evidence type="ECO:0000256" key="1">
    <source>
        <dbReference type="SAM" id="SignalP"/>
    </source>
</evidence>